<evidence type="ECO:0000313" key="4">
    <source>
        <dbReference type="EMBL" id="VWX36097.1"/>
    </source>
</evidence>
<evidence type="ECO:0000259" key="3">
    <source>
        <dbReference type="Pfam" id="PF19295"/>
    </source>
</evidence>
<proteinExistence type="inferred from homology"/>
<feature type="domain" description="SUF system FeS cluster assembly SufBD core" evidence="2">
    <location>
        <begin position="170"/>
        <end position="400"/>
    </location>
</feature>
<dbReference type="PANTHER" id="PTHR30508">
    <property type="entry name" value="FES CLUSTER ASSEMBLY PROTEIN SUF"/>
    <property type="match status" value="1"/>
</dbReference>
<dbReference type="InterPro" id="IPR011542">
    <property type="entry name" value="SUF_FeS_clus_asmbl_SufD"/>
</dbReference>
<dbReference type="PANTHER" id="PTHR30508:SF1">
    <property type="entry name" value="UPF0051 PROTEIN ABCI8, CHLOROPLASTIC-RELATED"/>
    <property type="match status" value="1"/>
</dbReference>
<reference evidence="4 5" key="1">
    <citation type="submission" date="2019-10" db="EMBL/GenBank/DDBJ databases">
        <authorList>
            <person name="Karimi E."/>
        </authorList>
    </citation>
    <scope>NUCLEOTIDE SEQUENCE [LARGE SCALE GENOMIC DNA]</scope>
    <source>
        <strain evidence="4">Exiguobacterium sp. 9Y</strain>
    </source>
</reference>
<dbReference type="InterPro" id="IPR000825">
    <property type="entry name" value="SUF_FeS_clus_asmbl_SufBD_core"/>
</dbReference>
<organism evidence="4 5">
    <name type="scientific">Exiguobacterium oxidotolerans</name>
    <dbReference type="NCBI Taxonomy" id="223958"/>
    <lineage>
        <taxon>Bacteria</taxon>
        <taxon>Bacillati</taxon>
        <taxon>Bacillota</taxon>
        <taxon>Bacilli</taxon>
        <taxon>Bacillales</taxon>
        <taxon>Bacillales Family XII. Incertae Sedis</taxon>
        <taxon>Exiguobacterium</taxon>
    </lineage>
</organism>
<dbReference type="Pfam" id="PF01458">
    <property type="entry name" value="SUFBD_core"/>
    <property type="match status" value="1"/>
</dbReference>
<gene>
    <name evidence="4" type="primary">sufD</name>
    <name evidence="4" type="ORF">EXIGUO9Y_270133</name>
</gene>
<dbReference type="InterPro" id="IPR037284">
    <property type="entry name" value="SUF_FeS_clus_asmbl_SufBD_sf"/>
</dbReference>
<comment type="similarity">
    <text evidence="1">Belongs to the iron-sulfur cluster assembly SufBD family.</text>
</comment>
<dbReference type="GO" id="GO:0016226">
    <property type="term" value="P:iron-sulfur cluster assembly"/>
    <property type="evidence" value="ECO:0007669"/>
    <property type="project" value="InterPro"/>
</dbReference>
<keyword evidence="5" id="KW-1185">Reference proteome</keyword>
<dbReference type="EMBL" id="CABWKQ010000020">
    <property type="protein sequence ID" value="VWX36097.1"/>
    <property type="molecule type" value="Genomic_DNA"/>
</dbReference>
<evidence type="ECO:0000259" key="2">
    <source>
        <dbReference type="Pfam" id="PF01458"/>
    </source>
</evidence>
<dbReference type="Pfam" id="PF19295">
    <property type="entry name" value="SufBD_N"/>
    <property type="match status" value="1"/>
</dbReference>
<dbReference type="InterPro" id="IPR055346">
    <property type="entry name" value="Fe-S_cluster_assembly_SufBD"/>
</dbReference>
<accession>A0A653IAI8</accession>
<dbReference type="NCBIfam" id="TIGR01981">
    <property type="entry name" value="sufD"/>
    <property type="match status" value="1"/>
</dbReference>
<evidence type="ECO:0000256" key="1">
    <source>
        <dbReference type="ARBA" id="ARBA00043967"/>
    </source>
</evidence>
<dbReference type="Proteomes" id="UP000439752">
    <property type="component" value="Unassembled WGS sequence"/>
</dbReference>
<feature type="domain" description="SUF system FeS cluster assembly SufBD N-terminal" evidence="3">
    <location>
        <begin position="84"/>
        <end position="164"/>
    </location>
</feature>
<evidence type="ECO:0000313" key="5">
    <source>
        <dbReference type="Proteomes" id="UP000439752"/>
    </source>
</evidence>
<dbReference type="InterPro" id="IPR045595">
    <property type="entry name" value="SufBD_N"/>
</dbReference>
<name>A0A653IAI8_9BACL</name>
<dbReference type="SUPFAM" id="SSF101960">
    <property type="entry name" value="Stabilizer of iron transporter SufD"/>
    <property type="match status" value="1"/>
</dbReference>
<protein>
    <submittedName>
        <fullName evidence="4">Fe-S cluster assembly protein SufD</fullName>
    </submittedName>
</protein>
<sequence length="426" mass="46517">MMTVELNLAVNREAVAERATRLGEPAWMISKRQDALDLAPTLALPKVEKIKIGGWNFTEGTADLETATGLTPDIETLIGENRDHMLITRNGQLVHAQNSEATNGVIFTTLEDAMKHHPELVEKYFMTEGVNVNEDRLAALNAALMNGGTFLYVPKGVKLTVPMQAIYTLEQAGGALYHHAIIVADQDSELTYIESFVSYGEEAHNVNVVTEVFVEANAKVLFGGVDTLAKGAVTYMNRRGVVKQGAKLEWALGHMNDGHTITETKTHLVGNDSFSDTKAVTVGRGDQKQNFNVRTDHFGKGSEGFILIHGVQKDSATSIFNGTSMIHHGASKSNGVQTERVLMLSEKARGDANPILLIDEDDVMAGHAASVGRVDELQLYYLMSRGLSRKEAERLVVHGFLQPVVSELAIDSVKERLVQVIEGKVN</sequence>
<dbReference type="AlphaFoldDB" id="A0A653IAI8"/>